<reference evidence="6" key="1">
    <citation type="submission" date="2022-01" db="EMBL/GenBank/DDBJ databases">
        <authorList>
            <person name="Braso-Vives M."/>
        </authorList>
    </citation>
    <scope>NUCLEOTIDE SEQUENCE</scope>
</reference>
<feature type="chain" id="PRO_5035489043" description="Carboxylic ester hydrolase" evidence="4">
    <location>
        <begin position="22"/>
        <end position="560"/>
    </location>
</feature>
<keyword evidence="7" id="KW-1185">Reference proteome</keyword>
<comment type="similarity">
    <text evidence="1 4">Belongs to the type-B carboxylesterase/lipase family.</text>
</comment>
<dbReference type="OrthoDB" id="3200163at2759"/>
<dbReference type="Gene3D" id="3.40.50.1820">
    <property type="entry name" value="alpha/beta hydrolase"/>
    <property type="match status" value="1"/>
</dbReference>
<name>A0A8K0ED12_BRALA</name>
<dbReference type="PANTHER" id="PTHR45570:SF1">
    <property type="entry name" value="CARBOXYLIC ESTER HYDROLASE"/>
    <property type="match status" value="1"/>
</dbReference>
<dbReference type="PROSITE" id="PS00122">
    <property type="entry name" value="CARBOXYLESTERASE_B_1"/>
    <property type="match status" value="1"/>
</dbReference>
<evidence type="ECO:0000256" key="1">
    <source>
        <dbReference type="ARBA" id="ARBA00005964"/>
    </source>
</evidence>
<dbReference type="GO" id="GO:0004104">
    <property type="term" value="F:cholinesterase activity"/>
    <property type="evidence" value="ECO:0007669"/>
    <property type="project" value="InterPro"/>
</dbReference>
<dbReference type="InterPro" id="IPR002018">
    <property type="entry name" value="CarbesteraseB"/>
</dbReference>
<evidence type="ECO:0000259" key="5">
    <source>
        <dbReference type="Pfam" id="PF00135"/>
    </source>
</evidence>
<dbReference type="InterPro" id="IPR019819">
    <property type="entry name" value="Carboxylesterase_B_CS"/>
</dbReference>
<dbReference type="SUPFAM" id="SSF53474">
    <property type="entry name" value="alpha/beta-Hydrolases"/>
    <property type="match status" value="1"/>
</dbReference>
<dbReference type="PANTHER" id="PTHR45570">
    <property type="entry name" value="CARBOXYLIC ESTER HYDROLASE"/>
    <property type="match status" value="1"/>
</dbReference>
<dbReference type="InterPro" id="IPR019826">
    <property type="entry name" value="Carboxylesterase_B_AS"/>
</dbReference>
<dbReference type="EMBL" id="OV696701">
    <property type="protein sequence ID" value="CAH1247356.1"/>
    <property type="molecule type" value="Genomic_DNA"/>
</dbReference>
<evidence type="ECO:0000256" key="3">
    <source>
        <dbReference type="PIRSR" id="PIRSR600997-1"/>
    </source>
</evidence>
<feature type="domain" description="Carboxylesterase type B" evidence="5">
    <location>
        <begin position="32"/>
        <end position="553"/>
    </location>
</feature>
<sequence length="560" mass="62298">MASQRAVYLLVLSTVLTSVLSTCLGYAVKEDGPVVQTQFGAVRGMYVEEGVIFLGLPFAAPPVGELRWKPPQRYGTPWAPAVRDGSVPGPACRQEICDRPDYPDPDHECPRDHRQSEDCLYLNIFAPNHVVNSTARLPVLFWLYGGNYGMGTGSAMMYDGRILANKTSTIVVTTNYRLGALGFLVTASGEDDVEGNQGLLDQVEALKWVQENIASFGGDKDRVTLFGQSAGSDSIAIHLVSEQSEKLFQQGIMLSVPFSIPHKTKWEAVRLGNYFAEQLNCSHGDLKCLRSKDADAVLKASNKAGHFIDNPLRYIETFMQWGPSINPDILPGQTVDLITNGKFHKNKPIIIGTTLEENVMYIGMGFHQPIPSKLKLTAILAAFVHEKALAVLREYDPEKSHDYRPNLSDIATDWMFTCPTRKIARSVASVGGDVWLYVFDHVWSFKHLWDHHDYCNGHVCHGEDLPFLFQSPKLIGLNMTADEQVLAGSMAYHYGNFAHTGDPNKPSPYASSVKPPGLNWPVYSQENNFTCLNITTPVNVLLEGYREEKCDFFDKLNVYP</sequence>
<protein>
    <recommendedName>
        <fullName evidence="4">Carboxylic ester hydrolase</fullName>
        <ecNumber evidence="4">3.1.1.-</ecNumber>
    </recommendedName>
</protein>
<dbReference type="InterPro" id="IPR029058">
    <property type="entry name" value="AB_hydrolase_fold"/>
</dbReference>
<dbReference type="AlphaFoldDB" id="A0A8K0ED12"/>
<dbReference type="InterPro" id="IPR000997">
    <property type="entry name" value="Cholinesterase"/>
</dbReference>
<proteinExistence type="inferred from homology"/>
<feature type="active site" description="Charge relay system" evidence="3">
    <location>
        <position position="461"/>
    </location>
</feature>
<evidence type="ECO:0000256" key="2">
    <source>
        <dbReference type="ARBA" id="ARBA00022801"/>
    </source>
</evidence>
<evidence type="ECO:0000313" key="7">
    <source>
        <dbReference type="Proteomes" id="UP000838412"/>
    </source>
</evidence>
<dbReference type="Pfam" id="PF00135">
    <property type="entry name" value="COesterase"/>
    <property type="match status" value="1"/>
</dbReference>
<feature type="signal peptide" evidence="4">
    <location>
        <begin position="1"/>
        <end position="21"/>
    </location>
</feature>
<gene>
    <name evidence="6" type="primary">BCHE</name>
    <name evidence="6" type="ORF">BLAG_LOCUS9049</name>
</gene>
<dbReference type="Proteomes" id="UP000838412">
    <property type="component" value="Chromosome 16"/>
</dbReference>
<dbReference type="PRINTS" id="PR00878">
    <property type="entry name" value="CHOLNESTRASE"/>
</dbReference>
<evidence type="ECO:0000313" key="6">
    <source>
        <dbReference type="EMBL" id="CAH1247356.1"/>
    </source>
</evidence>
<feature type="active site" description="Charge relay system" evidence="3">
    <location>
        <position position="357"/>
    </location>
</feature>
<dbReference type="EC" id="3.1.1.-" evidence="4"/>
<dbReference type="PROSITE" id="PS00941">
    <property type="entry name" value="CARBOXYLESTERASE_B_2"/>
    <property type="match status" value="1"/>
</dbReference>
<evidence type="ECO:0000256" key="4">
    <source>
        <dbReference type="RuleBase" id="RU361235"/>
    </source>
</evidence>
<accession>A0A8K0ED12</accession>
<keyword evidence="4" id="KW-0732">Signal</keyword>
<feature type="active site" description="Acyl-ester intermediate" evidence="3">
    <location>
        <position position="229"/>
    </location>
</feature>
<organism evidence="6 7">
    <name type="scientific">Branchiostoma lanceolatum</name>
    <name type="common">Common lancelet</name>
    <name type="synonym">Amphioxus lanceolatum</name>
    <dbReference type="NCBI Taxonomy" id="7740"/>
    <lineage>
        <taxon>Eukaryota</taxon>
        <taxon>Metazoa</taxon>
        <taxon>Chordata</taxon>
        <taxon>Cephalochordata</taxon>
        <taxon>Leptocardii</taxon>
        <taxon>Amphioxiformes</taxon>
        <taxon>Branchiostomatidae</taxon>
        <taxon>Branchiostoma</taxon>
    </lineage>
</organism>
<keyword evidence="2 4" id="KW-0378">Hydrolase</keyword>